<protein>
    <submittedName>
        <fullName evidence="1">Uncharacterized protein</fullName>
    </submittedName>
</protein>
<comment type="caution">
    <text evidence="1">The sequence shown here is derived from an EMBL/GenBank/DDBJ whole genome shotgun (WGS) entry which is preliminary data.</text>
</comment>
<name>A0A212EQ33_DANPL</name>
<organism evidence="1 2">
    <name type="scientific">Danaus plexippus plexippus</name>
    <dbReference type="NCBI Taxonomy" id="278856"/>
    <lineage>
        <taxon>Eukaryota</taxon>
        <taxon>Metazoa</taxon>
        <taxon>Ecdysozoa</taxon>
        <taxon>Arthropoda</taxon>
        <taxon>Hexapoda</taxon>
        <taxon>Insecta</taxon>
        <taxon>Pterygota</taxon>
        <taxon>Neoptera</taxon>
        <taxon>Endopterygota</taxon>
        <taxon>Lepidoptera</taxon>
        <taxon>Glossata</taxon>
        <taxon>Ditrysia</taxon>
        <taxon>Papilionoidea</taxon>
        <taxon>Nymphalidae</taxon>
        <taxon>Danainae</taxon>
        <taxon>Danaini</taxon>
        <taxon>Danaina</taxon>
        <taxon>Danaus</taxon>
        <taxon>Danaus</taxon>
    </lineage>
</organism>
<evidence type="ECO:0000313" key="1">
    <source>
        <dbReference type="EMBL" id="OWR43603.1"/>
    </source>
</evidence>
<evidence type="ECO:0000313" key="2">
    <source>
        <dbReference type="Proteomes" id="UP000007151"/>
    </source>
</evidence>
<dbReference type="OrthoDB" id="7485262at2759"/>
<accession>A0A212EQ33</accession>
<keyword evidence="2" id="KW-1185">Reference proteome</keyword>
<dbReference type="KEGG" id="dpl:KGM_213703"/>
<reference evidence="1 2" key="1">
    <citation type="journal article" date="2011" name="Cell">
        <title>The monarch butterfly genome yields insights into long-distance migration.</title>
        <authorList>
            <person name="Zhan S."/>
            <person name="Merlin C."/>
            <person name="Boore J.L."/>
            <person name="Reppert S.M."/>
        </authorList>
    </citation>
    <scope>NUCLEOTIDE SEQUENCE [LARGE SCALE GENOMIC DNA]</scope>
    <source>
        <strain evidence="1">F-2</strain>
    </source>
</reference>
<gene>
    <name evidence="1" type="ORF">KGM_213703</name>
</gene>
<dbReference type="EMBL" id="AGBW02013325">
    <property type="protein sequence ID" value="OWR43603.1"/>
    <property type="molecule type" value="Genomic_DNA"/>
</dbReference>
<proteinExistence type="predicted"/>
<dbReference type="eggNOG" id="ENOG502TBQU">
    <property type="taxonomic scope" value="Eukaryota"/>
</dbReference>
<sequence>MEPLLSSDDSGDRDIRSLKHQLTEFGLEEDNLSKGEMLDLLRALNYSKETAPKEEQVVTSEQNPETIECTTEAAAKVTMKRRYLNVSDRRMPWSLLPKFTAPAEKARTLAVYIKLMSINSYRQARQSTNLAVWPPPIQIMESTRSQPMRSTRSGRSVPVYTGFDDDSSDFDTIITKKKRKVSNSDHCDMNYSNKLVSLKRKPSKDESLRPIKEAKIIELTKNDIKDFVKADFSIIED</sequence>
<dbReference type="Proteomes" id="UP000007151">
    <property type="component" value="Unassembled WGS sequence"/>
</dbReference>
<dbReference type="AlphaFoldDB" id="A0A212EQ33"/>